<evidence type="ECO:0000313" key="2">
    <source>
        <dbReference type="EMBL" id="OCX68101.1"/>
    </source>
</evidence>
<feature type="transmembrane region" description="Helical" evidence="1">
    <location>
        <begin position="7"/>
        <end position="26"/>
    </location>
</feature>
<evidence type="ECO:0000313" key="3">
    <source>
        <dbReference type="EMBL" id="OCX74475.1"/>
    </source>
</evidence>
<comment type="caution">
    <text evidence="3">The sequence shown here is derived from an EMBL/GenBank/DDBJ whole genome shotgun (WGS) entry which is preliminary data.</text>
</comment>
<evidence type="ECO:0000313" key="5">
    <source>
        <dbReference type="Proteomes" id="UP000095008"/>
    </source>
</evidence>
<dbReference type="Proteomes" id="UP000094893">
    <property type="component" value="Unassembled WGS sequence"/>
</dbReference>
<dbReference type="EMBL" id="LWRY01000279">
    <property type="protein sequence ID" value="OCX68101.1"/>
    <property type="molecule type" value="Genomic_DNA"/>
</dbReference>
<name>A0A1C2IL78_ACITH</name>
<organism evidence="3 4">
    <name type="scientific">Acidithiobacillus thiooxidans</name>
    <name type="common">Thiobacillus thiooxidans</name>
    <dbReference type="NCBI Taxonomy" id="930"/>
    <lineage>
        <taxon>Bacteria</taxon>
        <taxon>Pseudomonadati</taxon>
        <taxon>Pseudomonadota</taxon>
        <taxon>Acidithiobacillia</taxon>
        <taxon>Acidithiobacillales</taxon>
        <taxon>Acidithiobacillaceae</taxon>
        <taxon>Acidithiobacillus</taxon>
    </lineage>
</organism>
<feature type="transmembrane region" description="Helical" evidence="1">
    <location>
        <begin position="32"/>
        <end position="51"/>
    </location>
</feature>
<dbReference type="AlphaFoldDB" id="A0A1C2IL78"/>
<keyword evidence="1" id="KW-0812">Transmembrane</keyword>
<keyword evidence="1" id="KW-0472">Membrane</keyword>
<sequence length="242" mass="27521">MVHTKRLLNLEWDAIAGVIAAVTAIVMELLHLIQGEVLLTLTVALIALLFLRDMRRERAMERLEGRLAAVQVSLREIEVGLLPPDAVLIGPNRIRKVSTEFLAHASGEMIWFNVCLTMYKPPALFDALLRPALENPRITTMRFILDKDQRRLWEEILPTIRACPGADKVQEPTWIDNQESISLIVADSAATGRTEALLSFWGEPFMARSTERSVPRYIFHIQGHSELISRFLEILRNYRLSA</sequence>
<dbReference type="STRING" id="930.GCA_002079865_01578"/>
<keyword evidence="1" id="KW-1133">Transmembrane helix</keyword>
<protein>
    <submittedName>
        <fullName evidence="3">Uncharacterized protein</fullName>
    </submittedName>
</protein>
<dbReference type="GeneID" id="60696917"/>
<dbReference type="Proteomes" id="UP000095008">
    <property type="component" value="Unassembled WGS sequence"/>
</dbReference>
<accession>A0A1C2IL78</accession>
<reference evidence="3 4" key="1">
    <citation type="journal article" date="2016" name="Int. J. Mol. Sci.">
        <title>Comparative genomics of the extreme acidophile Acidithiobacillus thiooxidans reveals intraspecific divergence and niche adaptation.</title>
        <authorList>
            <person name="Zhang X."/>
            <person name="Feng X."/>
            <person name="Tao J."/>
            <person name="Ma L."/>
            <person name="Xiao Y."/>
            <person name="Liang Y."/>
            <person name="Liu X."/>
            <person name="Yin H."/>
        </authorList>
    </citation>
    <scope>NUCLEOTIDE SEQUENCE [LARGE SCALE GENOMIC DNA]</scope>
    <source>
        <strain evidence="3 4">A02</strain>
        <strain evidence="2">DXS-W</strain>
    </source>
</reference>
<evidence type="ECO:0000256" key="1">
    <source>
        <dbReference type="SAM" id="Phobius"/>
    </source>
</evidence>
<proteinExistence type="predicted"/>
<dbReference type="RefSeq" id="WP_024894895.1">
    <property type="nucleotide sequence ID" value="NZ_LGYM01000022.1"/>
</dbReference>
<gene>
    <name evidence="2" type="ORF">A6M23_19070</name>
    <name evidence="3" type="ORF">A6P07_05460</name>
</gene>
<keyword evidence="5" id="KW-1185">Reference proteome</keyword>
<dbReference type="EMBL" id="LWSA01000067">
    <property type="protein sequence ID" value="OCX74475.1"/>
    <property type="molecule type" value="Genomic_DNA"/>
</dbReference>
<evidence type="ECO:0000313" key="4">
    <source>
        <dbReference type="Proteomes" id="UP000094893"/>
    </source>
</evidence>